<dbReference type="AlphaFoldDB" id="A0A2W5MPD5"/>
<dbReference type="SMART" id="SM00387">
    <property type="entry name" value="HATPase_c"/>
    <property type="match status" value="1"/>
</dbReference>
<dbReference type="SUPFAM" id="SSF158472">
    <property type="entry name" value="HAMP domain-like"/>
    <property type="match status" value="1"/>
</dbReference>
<dbReference type="Gene3D" id="1.10.287.130">
    <property type="match status" value="1"/>
</dbReference>
<evidence type="ECO:0000313" key="14">
    <source>
        <dbReference type="EMBL" id="PZQ15450.1"/>
    </source>
</evidence>
<comment type="subcellular location">
    <subcellularLocation>
        <location evidence="2">Membrane</location>
        <topology evidence="2">Multi-pass membrane protein</topology>
    </subcellularLocation>
</comment>
<proteinExistence type="predicted"/>
<evidence type="ECO:0000256" key="9">
    <source>
        <dbReference type="ARBA" id="ARBA00023012"/>
    </source>
</evidence>
<dbReference type="PANTHER" id="PTHR45436:SF15">
    <property type="entry name" value="SENSOR HISTIDINE KINASE CUSS"/>
    <property type="match status" value="1"/>
</dbReference>
<evidence type="ECO:0000256" key="1">
    <source>
        <dbReference type="ARBA" id="ARBA00000085"/>
    </source>
</evidence>
<dbReference type="EC" id="2.7.13.3" evidence="3"/>
<name>A0A2W5MPD5_9GAMM</name>
<evidence type="ECO:0000256" key="6">
    <source>
        <dbReference type="ARBA" id="ARBA00022692"/>
    </source>
</evidence>
<dbReference type="Gene3D" id="3.30.565.10">
    <property type="entry name" value="Histidine kinase-like ATPase, C-terminal domain"/>
    <property type="match status" value="1"/>
</dbReference>
<dbReference type="InterPro" id="IPR003661">
    <property type="entry name" value="HisK_dim/P_dom"/>
</dbReference>
<feature type="domain" description="Histidine kinase" evidence="12">
    <location>
        <begin position="274"/>
        <end position="490"/>
    </location>
</feature>
<dbReference type="InterPro" id="IPR005467">
    <property type="entry name" value="His_kinase_dom"/>
</dbReference>
<organism evidence="14 15">
    <name type="scientific">Rhodanobacter denitrificans</name>
    <dbReference type="NCBI Taxonomy" id="666685"/>
    <lineage>
        <taxon>Bacteria</taxon>
        <taxon>Pseudomonadati</taxon>
        <taxon>Pseudomonadota</taxon>
        <taxon>Gammaproteobacteria</taxon>
        <taxon>Lysobacterales</taxon>
        <taxon>Rhodanobacteraceae</taxon>
        <taxon>Rhodanobacter</taxon>
    </lineage>
</organism>
<evidence type="ECO:0000256" key="8">
    <source>
        <dbReference type="ARBA" id="ARBA00022989"/>
    </source>
</evidence>
<evidence type="ECO:0000313" key="15">
    <source>
        <dbReference type="Proteomes" id="UP000249046"/>
    </source>
</evidence>
<dbReference type="PROSITE" id="PS50885">
    <property type="entry name" value="HAMP"/>
    <property type="match status" value="1"/>
</dbReference>
<protein>
    <recommendedName>
        <fullName evidence="3">histidine kinase</fullName>
        <ecNumber evidence="3">2.7.13.3</ecNumber>
    </recommendedName>
</protein>
<keyword evidence="9" id="KW-0902">Two-component regulatory system</keyword>
<keyword evidence="5" id="KW-0808">Transferase</keyword>
<dbReference type="Pfam" id="PF18225">
    <property type="entry name" value="AbfS_sensor"/>
    <property type="match status" value="1"/>
</dbReference>
<dbReference type="PANTHER" id="PTHR45436">
    <property type="entry name" value="SENSOR HISTIDINE KINASE YKOH"/>
    <property type="match status" value="1"/>
</dbReference>
<dbReference type="InterPro" id="IPR041124">
    <property type="entry name" value="AbfS_sensor"/>
</dbReference>
<dbReference type="SMART" id="SM00304">
    <property type="entry name" value="HAMP"/>
    <property type="match status" value="1"/>
</dbReference>
<dbReference type="GO" id="GO:0005886">
    <property type="term" value="C:plasma membrane"/>
    <property type="evidence" value="ECO:0007669"/>
    <property type="project" value="TreeGrafter"/>
</dbReference>
<evidence type="ECO:0000256" key="2">
    <source>
        <dbReference type="ARBA" id="ARBA00004141"/>
    </source>
</evidence>
<comment type="catalytic activity">
    <reaction evidence="1">
        <text>ATP + protein L-histidine = ADP + protein N-phospho-L-histidine.</text>
        <dbReference type="EC" id="2.7.13.3"/>
    </reaction>
</comment>
<dbReference type="GO" id="GO:0000155">
    <property type="term" value="F:phosphorelay sensor kinase activity"/>
    <property type="evidence" value="ECO:0007669"/>
    <property type="project" value="InterPro"/>
</dbReference>
<dbReference type="SUPFAM" id="SSF47384">
    <property type="entry name" value="Homodimeric domain of signal transducing histidine kinase"/>
    <property type="match status" value="1"/>
</dbReference>
<dbReference type="InterPro" id="IPR004358">
    <property type="entry name" value="Sig_transdc_His_kin-like_C"/>
</dbReference>
<dbReference type="SMART" id="SM00388">
    <property type="entry name" value="HisKA"/>
    <property type="match status" value="1"/>
</dbReference>
<evidence type="ECO:0000256" key="3">
    <source>
        <dbReference type="ARBA" id="ARBA00012438"/>
    </source>
</evidence>
<dbReference type="InterPro" id="IPR036890">
    <property type="entry name" value="HATPase_C_sf"/>
</dbReference>
<evidence type="ECO:0000256" key="4">
    <source>
        <dbReference type="ARBA" id="ARBA00022553"/>
    </source>
</evidence>
<keyword evidence="10 11" id="KW-0472">Membrane</keyword>
<dbReference type="InterPro" id="IPR003594">
    <property type="entry name" value="HATPase_dom"/>
</dbReference>
<dbReference type="Pfam" id="PF00672">
    <property type="entry name" value="HAMP"/>
    <property type="match status" value="1"/>
</dbReference>
<dbReference type="InterPro" id="IPR050428">
    <property type="entry name" value="TCS_sensor_his_kinase"/>
</dbReference>
<keyword evidence="7" id="KW-0418">Kinase</keyword>
<keyword evidence="8 11" id="KW-1133">Transmembrane helix</keyword>
<evidence type="ECO:0000259" key="13">
    <source>
        <dbReference type="PROSITE" id="PS50885"/>
    </source>
</evidence>
<feature type="domain" description="HAMP" evidence="13">
    <location>
        <begin position="211"/>
        <end position="266"/>
    </location>
</feature>
<dbReference type="Proteomes" id="UP000249046">
    <property type="component" value="Unassembled WGS sequence"/>
</dbReference>
<keyword evidence="4" id="KW-0597">Phosphoprotein</keyword>
<dbReference type="CDD" id="cd06225">
    <property type="entry name" value="HAMP"/>
    <property type="match status" value="1"/>
</dbReference>
<gene>
    <name evidence="14" type="ORF">DI564_08985</name>
</gene>
<reference evidence="14 15" key="1">
    <citation type="submission" date="2017-08" db="EMBL/GenBank/DDBJ databases">
        <title>Infants hospitalized years apart are colonized by the same room-sourced microbial strains.</title>
        <authorList>
            <person name="Brooks B."/>
            <person name="Olm M.R."/>
            <person name="Firek B.A."/>
            <person name="Baker R."/>
            <person name="Thomas B.C."/>
            <person name="Morowitz M.J."/>
            <person name="Banfield J.F."/>
        </authorList>
    </citation>
    <scope>NUCLEOTIDE SEQUENCE [LARGE SCALE GENOMIC DNA]</scope>
    <source>
        <strain evidence="14">S2_005_003_R2_42</strain>
    </source>
</reference>
<comment type="caution">
    <text evidence="14">The sequence shown here is derived from an EMBL/GenBank/DDBJ whole genome shotgun (WGS) entry which is preliminary data.</text>
</comment>
<keyword evidence="6 11" id="KW-0812">Transmembrane</keyword>
<evidence type="ECO:0000256" key="7">
    <source>
        <dbReference type="ARBA" id="ARBA00022777"/>
    </source>
</evidence>
<dbReference type="InterPro" id="IPR003660">
    <property type="entry name" value="HAMP_dom"/>
</dbReference>
<evidence type="ECO:0000259" key="12">
    <source>
        <dbReference type="PROSITE" id="PS50109"/>
    </source>
</evidence>
<dbReference type="Gene3D" id="1.10.8.500">
    <property type="entry name" value="HAMP domain in histidine kinase"/>
    <property type="match status" value="1"/>
</dbReference>
<dbReference type="PRINTS" id="PR00344">
    <property type="entry name" value="BCTRLSENSOR"/>
</dbReference>
<sequence length="492" mass="54495">MPPTDSRTSRRSTAAATCSASSTSTDVRRLFWRIFAAFWLAMVVLVLAMVWITTRNFETEKIPGLDVTRLQATMDDQLARVARDLRRNGPDGPHRWLRASDERGPVRLYLLDEQGRDLLDRRVPSEAAEAARTALLGLDPADPMRSAPAEPDSDRIRLRLVILRDGRRYAAVAVFDGSSFGRLLYHRPFAFWSHIGMALVVSTLVSGLLAYYVAHPIGRIRGSMRRFAEGDLDARVGRLRFGRSTEMTGLAGEFDRMAERIRALIENNRRLVRDVSHELRSPLARLRVALELAREGDPGEARRSLDRIEREADRLEAMLAQAIELSRLEIAHEPRRERVALDELVDHAIRNADYEGALRERKVVPTATAPIRLEGAPDALYSAVENIIRNALAYTADGTTVEVGLLRDPADPALARIVVRDHGPGVPENELVRIFEPFYRTDAARTRSSGGTGLGLAIARRAVVNHGGHIIACNADGGGLEVTISLPVEPAA</sequence>
<accession>A0A2W5MPD5</accession>
<dbReference type="EMBL" id="QFPO01000006">
    <property type="protein sequence ID" value="PZQ15450.1"/>
    <property type="molecule type" value="Genomic_DNA"/>
</dbReference>
<feature type="transmembrane region" description="Helical" evidence="11">
    <location>
        <begin position="191"/>
        <end position="214"/>
    </location>
</feature>
<dbReference type="Pfam" id="PF02518">
    <property type="entry name" value="HATPase_c"/>
    <property type="match status" value="1"/>
</dbReference>
<evidence type="ECO:0000256" key="11">
    <source>
        <dbReference type="SAM" id="Phobius"/>
    </source>
</evidence>
<feature type="transmembrane region" description="Helical" evidence="11">
    <location>
        <begin position="30"/>
        <end position="52"/>
    </location>
</feature>
<dbReference type="PROSITE" id="PS50109">
    <property type="entry name" value="HIS_KIN"/>
    <property type="match status" value="1"/>
</dbReference>
<evidence type="ECO:0000256" key="5">
    <source>
        <dbReference type="ARBA" id="ARBA00022679"/>
    </source>
</evidence>
<dbReference type="InterPro" id="IPR036097">
    <property type="entry name" value="HisK_dim/P_sf"/>
</dbReference>
<dbReference type="Pfam" id="PF00512">
    <property type="entry name" value="HisKA"/>
    <property type="match status" value="1"/>
</dbReference>
<dbReference type="CDD" id="cd00082">
    <property type="entry name" value="HisKA"/>
    <property type="match status" value="1"/>
</dbReference>
<evidence type="ECO:0000256" key="10">
    <source>
        <dbReference type="ARBA" id="ARBA00023136"/>
    </source>
</evidence>
<dbReference type="SUPFAM" id="SSF55874">
    <property type="entry name" value="ATPase domain of HSP90 chaperone/DNA topoisomerase II/histidine kinase"/>
    <property type="match status" value="1"/>
</dbReference>